<dbReference type="GO" id="GO:0005509">
    <property type="term" value="F:calcium ion binding"/>
    <property type="evidence" value="ECO:0007669"/>
    <property type="project" value="InterPro"/>
</dbReference>
<name>A0A0F7MWF8_FAGTA</name>
<feature type="binding site" evidence="7">
    <location>
        <position position="25"/>
    </location>
    <ligand>
        <name>Ca(2+)</name>
        <dbReference type="ChEBI" id="CHEBI:29108"/>
        <label>1</label>
    </ligand>
</feature>
<evidence type="ECO:0000256" key="4">
    <source>
        <dbReference type="ARBA" id="ARBA00022837"/>
    </source>
</evidence>
<feature type="binding site" evidence="7">
    <location>
        <position position="295"/>
    </location>
    <ligand>
        <name>Ca(2+)</name>
        <dbReference type="ChEBI" id="CHEBI:29108"/>
        <label>3</label>
    </ligand>
</feature>
<evidence type="ECO:0000313" key="8">
    <source>
        <dbReference type="EMBL" id="AKH80293.1"/>
    </source>
</evidence>
<protein>
    <submittedName>
        <fullName evidence="8">Annexin</fullName>
    </submittedName>
</protein>
<feature type="binding site" evidence="7">
    <location>
        <position position="253"/>
    </location>
    <ligand>
        <name>Ca(2+)</name>
        <dbReference type="ChEBI" id="CHEBI:29108"/>
        <label>2</label>
    </ligand>
</feature>
<dbReference type="GO" id="GO:0005737">
    <property type="term" value="C:cytoplasm"/>
    <property type="evidence" value="ECO:0007669"/>
    <property type="project" value="TreeGrafter"/>
</dbReference>
<dbReference type="GO" id="GO:0001786">
    <property type="term" value="F:phosphatidylserine binding"/>
    <property type="evidence" value="ECO:0007669"/>
    <property type="project" value="TreeGrafter"/>
</dbReference>
<dbReference type="PANTHER" id="PTHR10502:SF193">
    <property type="entry name" value="ANNEXIN D8"/>
    <property type="match status" value="1"/>
</dbReference>
<dbReference type="PRINTS" id="PR01814">
    <property type="entry name" value="ANNEXINPLANT"/>
</dbReference>
<keyword evidence="3" id="KW-0677">Repeat</keyword>
<dbReference type="InterPro" id="IPR018502">
    <property type="entry name" value="Annexin_repeat"/>
</dbReference>
<evidence type="ECO:0000256" key="1">
    <source>
        <dbReference type="ARBA" id="ARBA00007831"/>
    </source>
</evidence>
<dbReference type="PROSITE" id="PS51897">
    <property type="entry name" value="ANNEXIN_2"/>
    <property type="match status" value="4"/>
</dbReference>
<accession>A0A0F7MWF8</accession>
<comment type="similarity">
    <text evidence="1">Belongs to the annexin family.</text>
</comment>
<evidence type="ECO:0000256" key="6">
    <source>
        <dbReference type="ARBA" id="ARBA00023302"/>
    </source>
</evidence>
<dbReference type="AlphaFoldDB" id="A0A0F7MWF8"/>
<keyword evidence="5" id="KW-0041">Annexin</keyword>
<dbReference type="InterPro" id="IPR009118">
    <property type="entry name" value="AnnexinD_plant"/>
</dbReference>
<sequence length="313" mass="36062">MATLIAPFSTDPIADAQALRKACEGWGTDEKGIIEVIGHRNEAQLKLIREAYTEQYGEDLIRRFEKELSGDLEKAVYRWMHEPLDRQAILANVAVKKGDYKVIVELSCLPCSEEFLGIRRAYQARYKHSLEEDVASHSTGEIRRLLLLLVSAYRHETKETDARLAEAEAEILHKAIKDKEFSHDEVLRIVGTRSKAQLVATFFRYQDVYGDSIIKRLEANKDKEFVRLLETTIECIWSTKEYLESVVREALSKKGRNEDVLTRVIVTRAERDLREIKELYYKRNSVTLEDAIGKEIRGDYKTFLLTLLGAEGY</sequence>
<dbReference type="GO" id="GO:0009408">
    <property type="term" value="P:response to heat"/>
    <property type="evidence" value="ECO:0007669"/>
    <property type="project" value="TreeGrafter"/>
</dbReference>
<evidence type="ECO:0000256" key="3">
    <source>
        <dbReference type="ARBA" id="ARBA00022737"/>
    </source>
</evidence>
<dbReference type="SMR" id="A0A0F7MWF8"/>
<dbReference type="InterPro" id="IPR001464">
    <property type="entry name" value="Annexin"/>
</dbReference>
<dbReference type="GO" id="GO:0005886">
    <property type="term" value="C:plasma membrane"/>
    <property type="evidence" value="ECO:0007669"/>
    <property type="project" value="TreeGrafter"/>
</dbReference>
<dbReference type="GO" id="GO:0009414">
    <property type="term" value="P:response to water deprivation"/>
    <property type="evidence" value="ECO:0007669"/>
    <property type="project" value="TreeGrafter"/>
</dbReference>
<keyword evidence="4 7" id="KW-0106">Calcium</keyword>
<feature type="binding site" evidence="7">
    <location>
        <position position="27"/>
    </location>
    <ligand>
        <name>Ca(2+)</name>
        <dbReference type="ChEBI" id="CHEBI:29108"/>
        <label>1</label>
    </ligand>
</feature>
<dbReference type="SUPFAM" id="SSF47874">
    <property type="entry name" value="Annexin"/>
    <property type="match status" value="1"/>
</dbReference>
<dbReference type="GO" id="GO:0009409">
    <property type="term" value="P:response to cold"/>
    <property type="evidence" value="ECO:0007669"/>
    <property type="project" value="TreeGrafter"/>
</dbReference>
<dbReference type="Pfam" id="PF00191">
    <property type="entry name" value="Annexin"/>
    <property type="match status" value="4"/>
</dbReference>
<proteinExistence type="evidence at transcript level"/>
<evidence type="ECO:0000256" key="2">
    <source>
        <dbReference type="ARBA" id="ARBA00022723"/>
    </source>
</evidence>
<gene>
    <name evidence="8" type="primary">ANX1</name>
</gene>
<keyword evidence="6" id="KW-0111">Calcium/phospholipid-binding</keyword>
<feature type="binding site" evidence="7">
    <location>
        <position position="67"/>
    </location>
    <ligand>
        <name>Ca(2+)</name>
        <dbReference type="ChEBI" id="CHEBI:29108"/>
        <label>1</label>
    </ligand>
</feature>
<evidence type="ECO:0000256" key="5">
    <source>
        <dbReference type="ARBA" id="ARBA00023216"/>
    </source>
</evidence>
<dbReference type="PRINTS" id="PR00196">
    <property type="entry name" value="ANNEXIN"/>
</dbReference>
<dbReference type="InterPro" id="IPR037104">
    <property type="entry name" value="Annexin_sf"/>
</dbReference>
<dbReference type="Gene3D" id="1.10.220.10">
    <property type="entry name" value="Annexin"/>
    <property type="match status" value="4"/>
</dbReference>
<keyword evidence="2 7" id="KW-0479">Metal-binding</keyword>
<dbReference type="GO" id="GO:0005544">
    <property type="term" value="F:calcium-dependent phospholipid binding"/>
    <property type="evidence" value="ECO:0007669"/>
    <property type="project" value="UniProtKB-KW"/>
</dbReference>
<dbReference type="SMART" id="SM00335">
    <property type="entry name" value="ANX"/>
    <property type="match status" value="3"/>
</dbReference>
<reference evidence="8" key="1">
    <citation type="submission" date="2014-12" db="EMBL/GenBank/DDBJ databases">
        <authorList>
            <person name="Hou L."/>
            <person name="Shao J."/>
            <person name="Zhu X."/>
            <person name="Zhou M."/>
            <person name="Dong X."/>
            <person name="Ding M."/>
        </authorList>
    </citation>
    <scope>NUCLEOTIDE SEQUENCE</scope>
</reference>
<dbReference type="FunFam" id="1.10.220.10:FF:000005">
    <property type="entry name" value="Annexin"/>
    <property type="match status" value="1"/>
</dbReference>
<dbReference type="FunFam" id="1.10.220.10:FF:000001">
    <property type="entry name" value="Annexin"/>
    <property type="match status" value="1"/>
</dbReference>
<feature type="binding site" evidence="7">
    <location>
        <position position="255"/>
    </location>
    <ligand>
        <name>Ca(2+)</name>
        <dbReference type="ChEBI" id="CHEBI:29108"/>
        <label>2</label>
    </ligand>
</feature>
<dbReference type="PANTHER" id="PTHR10502">
    <property type="entry name" value="ANNEXIN"/>
    <property type="match status" value="1"/>
</dbReference>
<dbReference type="EMBL" id="KP303383">
    <property type="protein sequence ID" value="AKH80293.1"/>
    <property type="molecule type" value="mRNA"/>
</dbReference>
<dbReference type="FunFam" id="1.10.220.10:FF:000009">
    <property type="entry name" value="Annexin"/>
    <property type="match status" value="1"/>
</dbReference>
<organism evidence="8">
    <name type="scientific">Fagopyrum tataricum</name>
    <name type="common">Tartarian buckwheat</name>
    <name type="synonym">Polygonum tataricum</name>
    <dbReference type="NCBI Taxonomy" id="62330"/>
    <lineage>
        <taxon>Eukaryota</taxon>
        <taxon>Viridiplantae</taxon>
        <taxon>Streptophyta</taxon>
        <taxon>Embryophyta</taxon>
        <taxon>Tracheophyta</taxon>
        <taxon>Spermatophyta</taxon>
        <taxon>Magnoliopsida</taxon>
        <taxon>eudicotyledons</taxon>
        <taxon>Gunneridae</taxon>
        <taxon>Pentapetalae</taxon>
        <taxon>Caryophyllales</taxon>
        <taxon>Polygonaceae</taxon>
        <taxon>Polygonoideae</taxon>
        <taxon>Fagopyreae</taxon>
        <taxon>Fagopyrum</taxon>
    </lineage>
</organism>
<dbReference type="GO" id="GO:0009651">
    <property type="term" value="P:response to salt stress"/>
    <property type="evidence" value="ECO:0007669"/>
    <property type="project" value="TreeGrafter"/>
</dbReference>
<evidence type="ECO:0000256" key="7">
    <source>
        <dbReference type="PIRSR" id="PIRSR609118-1"/>
    </source>
</evidence>